<reference evidence="1" key="1">
    <citation type="submission" date="2019-11" db="EMBL/GenBank/DDBJ databases">
        <title>Acidithiobacillus ferrianus sp. nov.: a facultatively anaerobic and extremely acidophilic chemolithoautotroph.</title>
        <authorList>
            <person name="Norris P.R."/>
            <person name="Falagan C."/>
            <person name="Moya-Beltran A."/>
            <person name="Castro M."/>
            <person name="Quatrini R."/>
            <person name="Johnson D.B."/>
        </authorList>
    </citation>
    <scope>NUCLEOTIDE SEQUENCE [LARGE SCALE GENOMIC DNA]</scope>
    <source>
        <strain evidence="1">MG</strain>
    </source>
</reference>
<proteinExistence type="predicted"/>
<comment type="caution">
    <text evidence="1">The sequence shown here is derived from an EMBL/GenBank/DDBJ whole genome shotgun (WGS) entry which is preliminary data.</text>
</comment>
<protein>
    <submittedName>
        <fullName evidence="1">Uncharacterized protein</fullName>
    </submittedName>
</protein>
<name>A0A845UD48_9PROT</name>
<sequence length="64" mass="7468">MEVIHKDGQSITIRFDKKDLAKIVEPIVQHAESFAKDTLDIAYLLAEQDYRTDDHFKQPPHVFD</sequence>
<dbReference type="AlphaFoldDB" id="A0A845UD48"/>
<organism evidence="1">
    <name type="scientific">Acidithiobacillus ferrianus</name>
    <dbReference type="NCBI Taxonomy" id="2678518"/>
    <lineage>
        <taxon>Bacteria</taxon>
        <taxon>Pseudomonadati</taxon>
        <taxon>Pseudomonadota</taxon>
        <taxon>Acidithiobacillia</taxon>
        <taxon>Acidithiobacillales</taxon>
        <taxon>Acidithiobacillaceae</taxon>
        <taxon>Acidithiobacillus</taxon>
    </lineage>
</organism>
<gene>
    <name evidence="1" type="ORF">GL267_14970</name>
</gene>
<dbReference type="EMBL" id="WNJL01000050">
    <property type="protein sequence ID" value="NDU43881.1"/>
    <property type="molecule type" value="Genomic_DNA"/>
</dbReference>
<accession>A0A845UD48</accession>
<evidence type="ECO:0000313" key="1">
    <source>
        <dbReference type="EMBL" id="NDU43881.1"/>
    </source>
</evidence>
<dbReference type="RefSeq" id="WP_163099373.1">
    <property type="nucleotide sequence ID" value="NZ_CP127523.1"/>
</dbReference>